<organism evidence="1 2">
    <name type="scientific">Granulicella mallensis</name>
    <dbReference type="NCBI Taxonomy" id="940614"/>
    <lineage>
        <taxon>Bacteria</taxon>
        <taxon>Pseudomonadati</taxon>
        <taxon>Acidobacteriota</taxon>
        <taxon>Terriglobia</taxon>
        <taxon>Terriglobales</taxon>
        <taxon>Acidobacteriaceae</taxon>
        <taxon>Granulicella</taxon>
    </lineage>
</organism>
<accession>A0A7W8E8N4</accession>
<sequence>MLALWFLLLLSLPTNIQLFPYAFSPAFGRAEGFLIFMARLKSGLLIYALRPGHLMAFAGHAFIDSLGKAATGNDNVYRETSK</sequence>
<comment type="caution">
    <text evidence="1">The sequence shown here is derived from an EMBL/GenBank/DDBJ whole genome shotgun (WGS) entry which is preliminary data.</text>
</comment>
<dbReference type="EMBL" id="JACHIO010000004">
    <property type="protein sequence ID" value="MBB5062942.1"/>
    <property type="molecule type" value="Genomic_DNA"/>
</dbReference>
<reference evidence="1 2" key="1">
    <citation type="submission" date="2020-08" db="EMBL/GenBank/DDBJ databases">
        <title>Genomic Encyclopedia of Type Strains, Phase IV (KMG-V): Genome sequencing to study the core and pangenomes of soil and plant-associated prokaryotes.</title>
        <authorList>
            <person name="Whitman W."/>
        </authorList>
    </citation>
    <scope>NUCLEOTIDE SEQUENCE [LARGE SCALE GENOMIC DNA]</scope>
    <source>
        <strain evidence="1 2">X5P3</strain>
    </source>
</reference>
<evidence type="ECO:0000313" key="2">
    <source>
        <dbReference type="Proteomes" id="UP000584867"/>
    </source>
</evidence>
<protein>
    <submittedName>
        <fullName evidence="1">Uncharacterized protein</fullName>
    </submittedName>
</protein>
<gene>
    <name evidence="1" type="ORF">HDF15_001279</name>
</gene>
<evidence type="ECO:0000313" key="1">
    <source>
        <dbReference type="EMBL" id="MBB5062942.1"/>
    </source>
</evidence>
<dbReference type="Proteomes" id="UP000584867">
    <property type="component" value="Unassembled WGS sequence"/>
</dbReference>
<dbReference type="AlphaFoldDB" id="A0A7W8E8N4"/>
<name>A0A7W8E8N4_9BACT</name>
<proteinExistence type="predicted"/>